<keyword evidence="2" id="KW-1185">Reference proteome</keyword>
<dbReference type="Proteomes" id="UP001501612">
    <property type="component" value="Unassembled WGS sequence"/>
</dbReference>
<proteinExistence type="predicted"/>
<evidence type="ECO:0000313" key="1">
    <source>
        <dbReference type="EMBL" id="GAA1915947.1"/>
    </source>
</evidence>
<reference evidence="2" key="1">
    <citation type="journal article" date="2019" name="Int. J. Syst. Evol. Microbiol.">
        <title>The Global Catalogue of Microorganisms (GCM) 10K type strain sequencing project: providing services to taxonomists for standard genome sequencing and annotation.</title>
        <authorList>
            <consortium name="The Broad Institute Genomics Platform"/>
            <consortium name="The Broad Institute Genome Sequencing Center for Infectious Disease"/>
            <person name="Wu L."/>
            <person name="Ma J."/>
        </authorList>
    </citation>
    <scope>NUCLEOTIDE SEQUENCE [LARGE SCALE GENOMIC DNA]</scope>
    <source>
        <strain evidence="2">JCM 14046</strain>
    </source>
</reference>
<sequence>MYDWGPTGSSPDPRNAMMATGVHELLAAVAVAAVLAVLPAPTTVESATVSPSPAVTAARRRRVRPPAPLSVLAIVPP</sequence>
<evidence type="ECO:0000313" key="2">
    <source>
        <dbReference type="Proteomes" id="UP001501612"/>
    </source>
</evidence>
<gene>
    <name evidence="1" type="ORF">GCM10009737_16740</name>
</gene>
<organism evidence="1 2">
    <name type="scientific">Nocardioides lentus</name>
    <dbReference type="NCBI Taxonomy" id="338077"/>
    <lineage>
        <taxon>Bacteria</taxon>
        <taxon>Bacillati</taxon>
        <taxon>Actinomycetota</taxon>
        <taxon>Actinomycetes</taxon>
        <taxon>Propionibacteriales</taxon>
        <taxon>Nocardioidaceae</taxon>
        <taxon>Nocardioides</taxon>
    </lineage>
</organism>
<accession>A0ABP5AJY1</accession>
<comment type="caution">
    <text evidence="1">The sequence shown here is derived from an EMBL/GenBank/DDBJ whole genome shotgun (WGS) entry which is preliminary data.</text>
</comment>
<name>A0ABP5AJY1_9ACTN</name>
<dbReference type="EMBL" id="BAAAMY010000004">
    <property type="protein sequence ID" value="GAA1915947.1"/>
    <property type="molecule type" value="Genomic_DNA"/>
</dbReference>
<evidence type="ECO:0008006" key="3">
    <source>
        <dbReference type="Google" id="ProtNLM"/>
    </source>
</evidence>
<protein>
    <recommendedName>
        <fullName evidence="3">Secreted protein</fullName>
    </recommendedName>
</protein>